<protein>
    <submittedName>
        <fullName evidence="3">FlgN protein</fullName>
    </submittedName>
</protein>
<dbReference type="Pfam" id="PF05130">
    <property type="entry name" value="FlgN"/>
    <property type="match status" value="1"/>
</dbReference>
<feature type="region of interest" description="Disordered" evidence="2">
    <location>
        <begin position="142"/>
        <end position="166"/>
    </location>
</feature>
<feature type="compositionally biased region" description="Basic and acidic residues" evidence="2">
    <location>
        <begin position="152"/>
        <end position="166"/>
    </location>
</feature>
<evidence type="ECO:0000256" key="2">
    <source>
        <dbReference type="SAM" id="MobiDB-lite"/>
    </source>
</evidence>
<dbReference type="EMBL" id="QPJW01000005">
    <property type="protein sequence ID" value="RCX19084.1"/>
    <property type="molecule type" value="Genomic_DNA"/>
</dbReference>
<accession>A0A369BHC6</accession>
<gene>
    <name evidence="3" type="ORF">DFP94_105100</name>
</gene>
<keyword evidence="1" id="KW-1005">Bacterial flagellum biogenesis</keyword>
<sequence>MEVQVLIDGLLKMDGLHANLLEMMEQKKQAILNRNYEELMSTLSLESKMVKAIEECEKELLGVAQEFLYSKGIKSQLELTISEILRLVFDPEEKRILDEARKKLGNRLIELKQVNELNQELITQSLSFIDFSLNLMIGGEDDGPIYSPPTSQDRKPTHRSIFDTRA</sequence>
<reference evidence="3 4" key="1">
    <citation type="submission" date="2018-07" db="EMBL/GenBank/DDBJ databases">
        <title>Genomic Encyclopedia of Type Strains, Phase III (KMG-III): the genomes of soil and plant-associated and newly described type strains.</title>
        <authorList>
            <person name="Whitman W."/>
        </authorList>
    </citation>
    <scope>NUCLEOTIDE SEQUENCE [LARGE SCALE GENOMIC DNA]</scope>
    <source>
        <strain evidence="3 4">CECT 8333</strain>
    </source>
</reference>
<dbReference type="Proteomes" id="UP000253090">
    <property type="component" value="Unassembled WGS sequence"/>
</dbReference>
<keyword evidence="4" id="KW-1185">Reference proteome</keyword>
<dbReference type="SUPFAM" id="SSF140566">
    <property type="entry name" value="FlgN-like"/>
    <property type="match status" value="1"/>
</dbReference>
<dbReference type="OrthoDB" id="2660802at2"/>
<dbReference type="GO" id="GO:0044780">
    <property type="term" value="P:bacterial-type flagellum assembly"/>
    <property type="evidence" value="ECO:0007669"/>
    <property type="project" value="InterPro"/>
</dbReference>
<dbReference type="InterPro" id="IPR007809">
    <property type="entry name" value="FlgN-like"/>
</dbReference>
<dbReference type="RefSeq" id="WP_114497236.1">
    <property type="nucleotide sequence ID" value="NZ_QPJW01000005.1"/>
</dbReference>
<dbReference type="Gene3D" id="1.20.58.300">
    <property type="entry name" value="FlgN-like"/>
    <property type="match status" value="1"/>
</dbReference>
<name>A0A369BHC6_9BACL</name>
<organism evidence="3 4">
    <name type="scientific">Fontibacillus phaseoli</name>
    <dbReference type="NCBI Taxonomy" id="1416533"/>
    <lineage>
        <taxon>Bacteria</taxon>
        <taxon>Bacillati</taxon>
        <taxon>Bacillota</taxon>
        <taxon>Bacilli</taxon>
        <taxon>Bacillales</taxon>
        <taxon>Paenibacillaceae</taxon>
        <taxon>Fontibacillus</taxon>
    </lineage>
</organism>
<evidence type="ECO:0000313" key="3">
    <source>
        <dbReference type="EMBL" id="RCX19084.1"/>
    </source>
</evidence>
<comment type="caution">
    <text evidence="3">The sequence shown here is derived from an EMBL/GenBank/DDBJ whole genome shotgun (WGS) entry which is preliminary data.</text>
</comment>
<evidence type="ECO:0000313" key="4">
    <source>
        <dbReference type="Proteomes" id="UP000253090"/>
    </source>
</evidence>
<evidence type="ECO:0000256" key="1">
    <source>
        <dbReference type="ARBA" id="ARBA00022795"/>
    </source>
</evidence>
<proteinExistence type="predicted"/>
<dbReference type="AlphaFoldDB" id="A0A369BHC6"/>
<dbReference type="InterPro" id="IPR036679">
    <property type="entry name" value="FlgN-like_sf"/>
</dbReference>